<dbReference type="Pfam" id="PF05724">
    <property type="entry name" value="TPMT"/>
    <property type="match status" value="1"/>
</dbReference>
<evidence type="ECO:0000256" key="5">
    <source>
        <dbReference type="ARBA" id="ARBA00022490"/>
    </source>
</evidence>
<name>A0A7M5WUE0_9CNID</name>
<dbReference type="Gene3D" id="3.40.50.150">
    <property type="entry name" value="Vaccinia Virus protein VP39"/>
    <property type="match status" value="1"/>
</dbReference>
<dbReference type="PANTHER" id="PTHR10259">
    <property type="entry name" value="THIOPURINE S-METHYLTRANSFERASE"/>
    <property type="match status" value="1"/>
</dbReference>
<dbReference type="GO" id="GO:0032259">
    <property type="term" value="P:methylation"/>
    <property type="evidence" value="ECO:0007669"/>
    <property type="project" value="UniProtKB-KW"/>
</dbReference>
<dbReference type="InterPro" id="IPR008854">
    <property type="entry name" value="TPMT"/>
</dbReference>
<evidence type="ECO:0000256" key="6">
    <source>
        <dbReference type="ARBA" id="ARBA00022603"/>
    </source>
</evidence>
<keyword evidence="6" id="KW-0489">Methyltransferase</keyword>
<keyword evidence="8" id="KW-0949">S-adenosyl-L-methionine</keyword>
<keyword evidence="10" id="KW-1185">Reference proteome</keyword>
<dbReference type="PANTHER" id="PTHR10259:SF11">
    <property type="entry name" value="THIOPURINE S-METHYLTRANSFERASE"/>
    <property type="match status" value="1"/>
</dbReference>
<accession>A0A7M5WUE0</accession>
<dbReference type="EnsemblMetazoa" id="CLYHEMT013171.1">
    <property type="protein sequence ID" value="CLYHEMP013171.1"/>
    <property type="gene ID" value="CLYHEMG013171"/>
</dbReference>
<protein>
    <recommendedName>
        <fullName evidence="4">thiopurine S-methyltransferase</fullName>
        <ecNumber evidence="4">2.1.1.67</ecNumber>
    </recommendedName>
</protein>
<evidence type="ECO:0000256" key="8">
    <source>
        <dbReference type="ARBA" id="ARBA00022691"/>
    </source>
</evidence>
<keyword evidence="7" id="KW-0808">Transferase</keyword>
<evidence type="ECO:0000256" key="2">
    <source>
        <dbReference type="ARBA" id="ARBA00004496"/>
    </source>
</evidence>
<comment type="catalytic activity">
    <reaction evidence="1">
        <text>S-adenosyl-L-methionine + a thiopurine = S-adenosyl-L-homocysteine + a thiopurine S-methylether.</text>
        <dbReference type="EC" id="2.1.1.67"/>
    </reaction>
</comment>
<sequence>MVEETEPTWQEYWDDETPPWQLKKPSPDLEKYFPDFLNNGEITDGRRVFIPLCGRNLDMKWIYDQGLTVVGVDAIEKPIREFFGEHGIPVNVQELESGYKVFTSPDKRLTLIVGDLFGLDENLVGGRFDYFYDRASFVALDSDTRPNYVGLLYRFLKPGAVGMLESVEYDTKWNTSHPYPLFAKDLEDLYGDQFSFEELSRGNDPSSSYPRIKVAYKVCRNKK</sequence>
<dbReference type="EC" id="2.1.1.67" evidence="4"/>
<proteinExistence type="inferred from homology"/>
<keyword evidence="5" id="KW-0963">Cytoplasm</keyword>
<evidence type="ECO:0000256" key="3">
    <source>
        <dbReference type="ARBA" id="ARBA00008145"/>
    </source>
</evidence>
<dbReference type="SUPFAM" id="SSF53335">
    <property type="entry name" value="S-adenosyl-L-methionine-dependent methyltransferases"/>
    <property type="match status" value="1"/>
</dbReference>
<dbReference type="FunFam" id="3.40.50.150:FF:000101">
    <property type="entry name" value="Thiopurine S-methyltransferase"/>
    <property type="match status" value="1"/>
</dbReference>
<comment type="subcellular location">
    <subcellularLocation>
        <location evidence="2">Cytoplasm</location>
    </subcellularLocation>
</comment>
<reference evidence="9" key="1">
    <citation type="submission" date="2021-01" db="UniProtKB">
        <authorList>
            <consortium name="EnsemblMetazoa"/>
        </authorList>
    </citation>
    <scope>IDENTIFICATION</scope>
</reference>
<evidence type="ECO:0000256" key="1">
    <source>
        <dbReference type="ARBA" id="ARBA00000903"/>
    </source>
</evidence>
<dbReference type="PROSITE" id="PS51585">
    <property type="entry name" value="SAM_MT_TPMT"/>
    <property type="match status" value="1"/>
</dbReference>
<dbReference type="AlphaFoldDB" id="A0A7M5WUE0"/>
<dbReference type="GO" id="GO:0008119">
    <property type="term" value="F:thiopurine S-methyltransferase activity"/>
    <property type="evidence" value="ECO:0007669"/>
    <property type="project" value="UniProtKB-EC"/>
</dbReference>
<comment type="similarity">
    <text evidence="3">Belongs to the class I-like SAM-binding methyltransferase superfamily. TPMT family.</text>
</comment>
<evidence type="ECO:0000313" key="9">
    <source>
        <dbReference type="EnsemblMetazoa" id="CLYHEMP013171.1"/>
    </source>
</evidence>
<dbReference type="Proteomes" id="UP000594262">
    <property type="component" value="Unplaced"/>
</dbReference>
<evidence type="ECO:0000256" key="7">
    <source>
        <dbReference type="ARBA" id="ARBA00022679"/>
    </source>
</evidence>
<dbReference type="InterPro" id="IPR029063">
    <property type="entry name" value="SAM-dependent_MTases_sf"/>
</dbReference>
<dbReference type="GO" id="GO:0005737">
    <property type="term" value="C:cytoplasm"/>
    <property type="evidence" value="ECO:0007669"/>
    <property type="project" value="UniProtKB-SubCell"/>
</dbReference>
<evidence type="ECO:0000313" key="10">
    <source>
        <dbReference type="Proteomes" id="UP000594262"/>
    </source>
</evidence>
<organism evidence="9 10">
    <name type="scientific">Clytia hemisphaerica</name>
    <dbReference type="NCBI Taxonomy" id="252671"/>
    <lineage>
        <taxon>Eukaryota</taxon>
        <taxon>Metazoa</taxon>
        <taxon>Cnidaria</taxon>
        <taxon>Hydrozoa</taxon>
        <taxon>Hydroidolina</taxon>
        <taxon>Leptothecata</taxon>
        <taxon>Obeliida</taxon>
        <taxon>Clytiidae</taxon>
        <taxon>Clytia</taxon>
    </lineage>
</organism>
<dbReference type="OrthoDB" id="276151at2759"/>
<evidence type="ECO:0000256" key="4">
    <source>
        <dbReference type="ARBA" id="ARBA00011905"/>
    </source>
</evidence>